<evidence type="ECO:0000313" key="1">
    <source>
        <dbReference type="EMBL" id="AFU69383.1"/>
    </source>
</evidence>
<gene>
    <name evidence="1" type="ordered locus">P700755_002635</name>
</gene>
<dbReference type="HOGENOM" id="CLU_3275559_0_0_10"/>
<keyword evidence="2" id="KW-1185">Reference proteome</keyword>
<protein>
    <submittedName>
        <fullName evidence="1">Uncharacterized protein</fullName>
    </submittedName>
</protein>
<evidence type="ECO:0000313" key="2">
    <source>
        <dbReference type="Proteomes" id="UP000008514"/>
    </source>
</evidence>
<proteinExistence type="predicted"/>
<reference evidence="1" key="1">
    <citation type="submission" date="2006-03" db="EMBL/GenBank/DDBJ databases">
        <authorList>
            <person name="Bowman J."/>
            <person name="Ferriera S."/>
            <person name="Johnson J."/>
            <person name="Kravitz S."/>
            <person name="Halpern A."/>
            <person name="Remington K."/>
            <person name="Beeson K."/>
            <person name="Tran B."/>
            <person name="Rogers Y.-H."/>
            <person name="Friedman R."/>
            <person name="Venter J.C."/>
        </authorList>
    </citation>
    <scope>NUCLEOTIDE SEQUENCE [LARGE SCALE GENOMIC DNA]</scope>
    <source>
        <strain evidence="1">ATCC 700755</strain>
    </source>
</reference>
<dbReference type="Proteomes" id="UP000008514">
    <property type="component" value="Chromosome"/>
</dbReference>
<dbReference type="EMBL" id="CP003879">
    <property type="protein sequence ID" value="AFU69383.1"/>
    <property type="molecule type" value="Genomic_DNA"/>
</dbReference>
<dbReference type="AlphaFoldDB" id="K4IHU3"/>
<dbReference type="KEGG" id="ptq:P700755_002635"/>
<reference evidence="1" key="2">
    <citation type="submission" date="2012-09" db="EMBL/GenBank/DDBJ databases">
        <title>The complete sequence of Psychroflexus torquis an extreme psychrophile from sea-ice that is stimulated by light.</title>
        <authorList>
            <person name="Feng S."/>
            <person name="Powell S.M."/>
            <person name="Bowman J.P."/>
        </authorList>
    </citation>
    <scope>NUCLEOTIDE SEQUENCE [LARGE SCALE GENOMIC DNA]</scope>
    <source>
        <strain evidence="1">ATCC 700755</strain>
    </source>
</reference>
<organism evidence="1 2">
    <name type="scientific">Psychroflexus torquis (strain ATCC 700755 / CIP 106069 / ACAM 623)</name>
    <dbReference type="NCBI Taxonomy" id="313595"/>
    <lineage>
        <taxon>Bacteria</taxon>
        <taxon>Pseudomonadati</taxon>
        <taxon>Bacteroidota</taxon>
        <taxon>Flavobacteriia</taxon>
        <taxon>Flavobacteriales</taxon>
        <taxon>Flavobacteriaceae</taxon>
        <taxon>Psychroflexus</taxon>
    </lineage>
</organism>
<sequence>MAYNQILFQSLKVSLVVRDLEIKKPLPRKWFLKLNMKSCII</sequence>
<name>K4IHU3_PSYTT</name>
<accession>K4IHU3</accession>